<dbReference type="InterPro" id="IPR032867">
    <property type="entry name" value="DYW_dom"/>
</dbReference>
<evidence type="ECO:0000256" key="3">
    <source>
        <dbReference type="PROSITE-ProRule" id="PRU00708"/>
    </source>
</evidence>
<dbReference type="FunFam" id="1.25.40.10:FF:000031">
    <property type="entry name" value="Pentatricopeptide repeat-containing protein mitochondrial"/>
    <property type="match status" value="1"/>
</dbReference>
<dbReference type="FunFam" id="1.25.40.10:FF:000196">
    <property type="entry name" value="Pentatricopeptide repeat-containing protein At4g14850"/>
    <property type="match status" value="1"/>
</dbReference>
<dbReference type="AlphaFoldDB" id="A0A5C7HNG2"/>
<dbReference type="InterPro" id="IPR002885">
    <property type="entry name" value="PPR_rpt"/>
</dbReference>
<dbReference type="InterPro" id="IPR011990">
    <property type="entry name" value="TPR-like_helical_dom_sf"/>
</dbReference>
<feature type="repeat" description="PPR" evidence="3">
    <location>
        <begin position="185"/>
        <end position="219"/>
    </location>
</feature>
<gene>
    <name evidence="5" type="ORF">EZV62_016104</name>
</gene>
<feature type="repeat" description="PPR" evidence="3">
    <location>
        <begin position="287"/>
        <end position="321"/>
    </location>
</feature>
<dbReference type="FunFam" id="1.25.40.10:FF:000366">
    <property type="entry name" value="Pentatricopeptide (PPR) repeat-containing protein"/>
    <property type="match status" value="1"/>
</dbReference>
<evidence type="ECO:0000259" key="4">
    <source>
        <dbReference type="Pfam" id="PF14432"/>
    </source>
</evidence>
<evidence type="ECO:0000313" key="6">
    <source>
        <dbReference type="Proteomes" id="UP000323000"/>
    </source>
</evidence>
<dbReference type="SUPFAM" id="SSF48452">
    <property type="entry name" value="TPR-like"/>
    <property type="match status" value="1"/>
</dbReference>
<dbReference type="PROSITE" id="PS51375">
    <property type="entry name" value="PPR"/>
    <property type="match status" value="4"/>
</dbReference>
<proteinExistence type="inferred from homology"/>
<dbReference type="GO" id="GO:0003723">
    <property type="term" value="F:RNA binding"/>
    <property type="evidence" value="ECO:0007669"/>
    <property type="project" value="InterPro"/>
</dbReference>
<dbReference type="OrthoDB" id="750109at2759"/>
<dbReference type="Pfam" id="PF20431">
    <property type="entry name" value="E_motif"/>
    <property type="match status" value="1"/>
</dbReference>
<evidence type="ECO:0000256" key="2">
    <source>
        <dbReference type="ARBA" id="ARBA00022737"/>
    </source>
</evidence>
<evidence type="ECO:0000313" key="5">
    <source>
        <dbReference type="EMBL" id="TXG58275.1"/>
    </source>
</evidence>
<dbReference type="InterPro" id="IPR046848">
    <property type="entry name" value="E_motif"/>
</dbReference>
<dbReference type="FunFam" id="1.25.40.10:FF:000073">
    <property type="entry name" value="Pentatricopeptide repeat-containing protein chloroplastic"/>
    <property type="match status" value="1"/>
</dbReference>
<dbReference type="InterPro" id="IPR046960">
    <property type="entry name" value="PPR_At4g14850-like_plant"/>
</dbReference>
<dbReference type="Pfam" id="PF13041">
    <property type="entry name" value="PPR_2"/>
    <property type="match status" value="3"/>
</dbReference>
<protein>
    <recommendedName>
        <fullName evidence="4">DYW domain-containing protein</fullName>
    </recommendedName>
</protein>
<dbReference type="NCBIfam" id="TIGR00756">
    <property type="entry name" value="PPR"/>
    <property type="match status" value="4"/>
</dbReference>
<comment type="caution">
    <text evidence="5">The sequence shown here is derived from an EMBL/GenBank/DDBJ whole genome shotgun (WGS) entry which is preliminary data.</text>
</comment>
<organism evidence="5 6">
    <name type="scientific">Acer yangbiense</name>
    <dbReference type="NCBI Taxonomy" id="1000413"/>
    <lineage>
        <taxon>Eukaryota</taxon>
        <taxon>Viridiplantae</taxon>
        <taxon>Streptophyta</taxon>
        <taxon>Embryophyta</taxon>
        <taxon>Tracheophyta</taxon>
        <taxon>Spermatophyta</taxon>
        <taxon>Magnoliopsida</taxon>
        <taxon>eudicotyledons</taxon>
        <taxon>Gunneridae</taxon>
        <taxon>Pentapetalae</taxon>
        <taxon>rosids</taxon>
        <taxon>malvids</taxon>
        <taxon>Sapindales</taxon>
        <taxon>Sapindaceae</taxon>
        <taxon>Hippocastanoideae</taxon>
        <taxon>Acereae</taxon>
        <taxon>Acer</taxon>
    </lineage>
</organism>
<feature type="domain" description="DYW" evidence="4">
    <location>
        <begin position="603"/>
        <end position="695"/>
    </location>
</feature>
<keyword evidence="6" id="KW-1185">Reference proteome</keyword>
<name>A0A5C7HNG2_9ROSI</name>
<dbReference type="GO" id="GO:0008270">
    <property type="term" value="F:zinc ion binding"/>
    <property type="evidence" value="ECO:0007669"/>
    <property type="project" value="InterPro"/>
</dbReference>
<keyword evidence="2" id="KW-0677">Repeat</keyword>
<reference evidence="6" key="1">
    <citation type="journal article" date="2019" name="Gigascience">
        <title>De novo genome assembly of the endangered Acer yangbiense, a plant species with extremely small populations endemic to Yunnan Province, China.</title>
        <authorList>
            <person name="Yang J."/>
            <person name="Wariss H.M."/>
            <person name="Tao L."/>
            <person name="Zhang R."/>
            <person name="Yun Q."/>
            <person name="Hollingsworth P."/>
            <person name="Dao Z."/>
            <person name="Luo G."/>
            <person name="Guo H."/>
            <person name="Ma Y."/>
            <person name="Sun W."/>
        </authorList>
    </citation>
    <scope>NUCLEOTIDE SEQUENCE [LARGE SCALE GENOMIC DNA]</scope>
    <source>
        <strain evidence="6">cv. Malutang</strain>
    </source>
</reference>
<dbReference type="GO" id="GO:0009451">
    <property type="term" value="P:RNA modification"/>
    <property type="evidence" value="ECO:0007669"/>
    <property type="project" value="InterPro"/>
</dbReference>
<dbReference type="Gene3D" id="1.25.40.10">
    <property type="entry name" value="Tetratricopeptide repeat domain"/>
    <property type="match status" value="4"/>
</dbReference>
<feature type="repeat" description="PPR" evidence="3">
    <location>
        <begin position="84"/>
        <end position="118"/>
    </location>
</feature>
<dbReference type="EMBL" id="VAHF01000007">
    <property type="protein sequence ID" value="TXG58275.1"/>
    <property type="molecule type" value="Genomic_DNA"/>
</dbReference>
<dbReference type="FunFam" id="1.25.40.10:FF:000381">
    <property type="entry name" value="Pentatricopeptide repeat-containing protein"/>
    <property type="match status" value="1"/>
</dbReference>
<sequence length="695" mass="78261">MKVQNLCTFSKHILTLTDSANVANIIQNYAKTNQLKKAKQLHSQLITTGYPLCTYLTNHLINMYSKCRELDYAVKLFDKMPVRNLVSWTAMITGFSQNQNFVEAITTFCNMRIAQESPNQFAFSSVIRACVSLGFVEFGRQLHCLALKCGFGCELFVGSNLADMYSKCGVIRDACKVFEEMDCTDEVLWTAMIDGYAKNGDFEGALLVYKRMVNEGVVIDHYVLSTTLSACGALKASYSGKYLHSVVVRLGYESEISVKNALTDMYSKVRDMEGALNVFEFDSEPRNIVSYTSMIDGYVEMDQIERAVNTFVELRTQGIEPNEFTFSSLIKGCANQAALDQGIQLHAQVIRFNFDRNPFVSSILVDMYGKCGLLDDSILVFDDIDKPTEFAWNSLISVFAQHGFGKEALETLDRMIQSGVKPNAITFVSLLTGCSHAGLIDEGLSHFNSMEKTYGVVPREEHYSCVIDLLGRSGRLKEAEEFIKNMPFEPNAFGWCSFLGACRIHGDKERGKIAAEKLMQLEPENSGAHVLLSNIYAKEQQWEDVKNLRKMMREANVKKLPGYSWVDAGNKIHIFGVEDWSHPQTKEIYEKLDGLLDKIKEAGYIPCTESIPLNVDEQTKEKLLHHHSERIAIAFALISIPVGKPIIVKKNLRVCADCHSAIKYISKVVNRKIIVRDNSRFHHFADGLCSCGDYW</sequence>
<dbReference type="PANTHER" id="PTHR47926">
    <property type="entry name" value="PENTATRICOPEPTIDE REPEAT-CONTAINING PROTEIN"/>
    <property type="match status" value="1"/>
</dbReference>
<accession>A0A5C7HNG2</accession>
<evidence type="ECO:0000256" key="1">
    <source>
        <dbReference type="ARBA" id="ARBA00006643"/>
    </source>
</evidence>
<dbReference type="Proteomes" id="UP000323000">
    <property type="component" value="Chromosome 7"/>
</dbReference>
<dbReference type="InterPro" id="IPR046849">
    <property type="entry name" value="E2_motif"/>
</dbReference>
<comment type="similarity">
    <text evidence="1">Belongs to the PPR family. PCMP-H subfamily.</text>
</comment>
<dbReference type="Pfam" id="PF20430">
    <property type="entry name" value="Eplus_motif"/>
    <property type="match status" value="1"/>
</dbReference>
<dbReference type="PANTHER" id="PTHR47926:SF366">
    <property type="entry name" value="PENTATRICOPEPTIDE REPEAT SUPERFAMILY PROTEIN"/>
    <property type="match status" value="1"/>
</dbReference>
<feature type="repeat" description="PPR" evidence="3">
    <location>
        <begin position="388"/>
        <end position="422"/>
    </location>
</feature>
<dbReference type="Pfam" id="PF01535">
    <property type="entry name" value="PPR"/>
    <property type="match status" value="3"/>
</dbReference>
<dbReference type="Pfam" id="PF14432">
    <property type="entry name" value="DYW_deaminase"/>
    <property type="match status" value="1"/>
</dbReference>